<dbReference type="Proteomes" id="UP000236291">
    <property type="component" value="Unassembled WGS sequence"/>
</dbReference>
<reference evidence="1 2" key="2">
    <citation type="journal article" date="2017" name="Front. Plant Sci.">
        <title>Gene Classification and Mining of Molecular Markers Useful in Red Clover (Trifolium pratense) Breeding.</title>
        <authorList>
            <person name="Istvanek J."/>
            <person name="Dluhosova J."/>
            <person name="Dluhos P."/>
            <person name="Patkova L."/>
            <person name="Nedelnik J."/>
            <person name="Repkova J."/>
        </authorList>
    </citation>
    <scope>NUCLEOTIDE SEQUENCE [LARGE SCALE GENOMIC DNA]</scope>
    <source>
        <strain evidence="2">cv. Tatra</strain>
        <tissue evidence="1">Young leaves</tissue>
    </source>
</reference>
<protein>
    <submittedName>
        <fullName evidence="1">Chromatin remodeling complex subunit</fullName>
    </submittedName>
</protein>
<name>A0A2K3KAV4_TRIPR</name>
<organism evidence="1 2">
    <name type="scientific">Trifolium pratense</name>
    <name type="common">Red clover</name>
    <dbReference type="NCBI Taxonomy" id="57577"/>
    <lineage>
        <taxon>Eukaryota</taxon>
        <taxon>Viridiplantae</taxon>
        <taxon>Streptophyta</taxon>
        <taxon>Embryophyta</taxon>
        <taxon>Tracheophyta</taxon>
        <taxon>Spermatophyta</taxon>
        <taxon>Magnoliopsida</taxon>
        <taxon>eudicotyledons</taxon>
        <taxon>Gunneridae</taxon>
        <taxon>Pentapetalae</taxon>
        <taxon>rosids</taxon>
        <taxon>fabids</taxon>
        <taxon>Fabales</taxon>
        <taxon>Fabaceae</taxon>
        <taxon>Papilionoideae</taxon>
        <taxon>50 kb inversion clade</taxon>
        <taxon>NPAAA clade</taxon>
        <taxon>Hologalegina</taxon>
        <taxon>IRL clade</taxon>
        <taxon>Trifolieae</taxon>
        <taxon>Trifolium</taxon>
    </lineage>
</organism>
<sequence>MDDENSSLDSEEDDVKVNDVGELTLHPCSTQSTISNDVEVDDRVSLEDYYSLDREKLKRINHVHEKQDHRGGRSLNVDACKEIIDPYMKNLDSLPTEEEPYQ</sequence>
<accession>A0A2K3KAV4</accession>
<proteinExistence type="predicted"/>
<evidence type="ECO:0000313" key="2">
    <source>
        <dbReference type="Proteomes" id="UP000236291"/>
    </source>
</evidence>
<dbReference type="AlphaFoldDB" id="A0A2K3KAV4"/>
<evidence type="ECO:0000313" key="1">
    <source>
        <dbReference type="EMBL" id="PNX63435.1"/>
    </source>
</evidence>
<dbReference type="EMBL" id="ASHM01090439">
    <property type="protein sequence ID" value="PNX63435.1"/>
    <property type="molecule type" value="Genomic_DNA"/>
</dbReference>
<gene>
    <name evidence="1" type="ORF">L195_g053504</name>
</gene>
<comment type="caution">
    <text evidence="1">The sequence shown here is derived from an EMBL/GenBank/DDBJ whole genome shotgun (WGS) entry which is preliminary data.</text>
</comment>
<reference evidence="1 2" key="1">
    <citation type="journal article" date="2014" name="Am. J. Bot.">
        <title>Genome assembly and annotation for red clover (Trifolium pratense; Fabaceae).</title>
        <authorList>
            <person name="Istvanek J."/>
            <person name="Jaros M."/>
            <person name="Krenek A."/>
            <person name="Repkova J."/>
        </authorList>
    </citation>
    <scope>NUCLEOTIDE SEQUENCE [LARGE SCALE GENOMIC DNA]</scope>
    <source>
        <strain evidence="2">cv. Tatra</strain>
        <tissue evidence="1">Young leaves</tissue>
    </source>
</reference>
<feature type="non-terminal residue" evidence="1">
    <location>
        <position position="102"/>
    </location>
</feature>